<evidence type="ECO:0000313" key="3">
    <source>
        <dbReference type="Proteomes" id="UP000217790"/>
    </source>
</evidence>
<feature type="region of interest" description="Disordered" evidence="1">
    <location>
        <begin position="41"/>
        <end position="71"/>
    </location>
</feature>
<dbReference type="EMBL" id="KZ293680">
    <property type="protein sequence ID" value="PBK87133.1"/>
    <property type="molecule type" value="Genomic_DNA"/>
</dbReference>
<sequence length="124" mass="13616">MSSPQPFTYNPDQSVLHLTIPALSKTEQKFRSWRKSGGILVEGSTSTAGSSHASPTSPTLSRPRSASENQAEIRRRLDEISSLMAQIAQPSTEITHVQELQNRIETLTEENTRLMGVPPPAYGI</sequence>
<dbReference type="STRING" id="47427.A0A2H3DFW3"/>
<dbReference type="OrthoDB" id="2756615at2759"/>
<reference evidence="3" key="1">
    <citation type="journal article" date="2017" name="Nat. Ecol. Evol.">
        <title>Genome expansion and lineage-specific genetic innovations in the forest pathogenic fungi Armillaria.</title>
        <authorList>
            <person name="Sipos G."/>
            <person name="Prasanna A.N."/>
            <person name="Walter M.C."/>
            <person name="O'Connor E."/>
            <person name="Balint B."/>
            <person name="Krizsan K."/>
            <person name="Kiss B."/>
            <person name="Hess J."/>
            <person name="Varga T."/>
            <person name="Slot J."/>
            <person name="Riley R."/>
            <person name="Boka B."/>
            <person name="Rigling D."/>
            <person name="Barry K."/>
            <person name="Lee J."/>
            <person name="Mihaltcheva S."/>
            <person name="LaButti K."/>
            <person name="Lipzen A."/>
            <person name="Waldron R."/>
            <person name="Moloney N.M."/>
            <person name="Sperisen C."/>
            <person name="Kredics L."/>
            <person name="Vagvoelgyi C."/>
            <person name="Patrignani A."/>
            <person name="Fitzpatrick D."/>
            <person name="Nagy I."/>
            <person name="Doyle S."/>
            <person name="Anderson J.B."/>
            <person name="Grigoriev I.V."/>
            <person name="Gueldener U."/>
            <person name="Muensterkoetter M."/>
            <person name="Nagy L.G."/>
        </authorList>
    </citation>
    <scope>NUCLEOTIDE SEQUENCE [LARGE SCALE GENOMIC DNA]</scope>
    <source>
        <strain evidence="3">Ar21-2</strain>
    </source>
</reference>
<dbReference type="AlphaFoldDB" id="A0A2H3DFW3"/>
<dbReference type="InParanoid" id="A0A2H3DFW3"/>
<evidence type="ECO:0000313" key="2">
    <source>
        <dbReference type="EMBL" id="PBK87133.1"/>
    </source>
</evidence>
<feature type="compositionally biased region" description="Low complexity" evidence="1">
    <location>
        <begin position="43"/>
        <end position="67"/>
    </location>
</feature>
<keyword evidence="3" id="KW-1185">Reference proteome</keyword>
<name>A0A2H3DFW3_ARMGA</name>
<dbReference type="Proteomes" id="UP000217790">
    <property type="component" value="Unassembled WGS sequence"/>
</dbReference>
<proteinExistence type="predicted"/>
<accession>A0A2H3DFW3</accession>
<organism evidence="2 3">
    <name type="scientific">Armillaria gallica</name>
    <name type="common">Bulbous honey fungus</name>
    <name type="synonym">Armillaria bulbosa</name>
    <dbReference type="NCBI Taxonomy" id="47427"/>
    <lineage>
        <taxon>Eukaryota</taxon>
        <taxon>Fungi</taxon>
        <taxon>Dikarya</taxon>
        <taxon>Basidiomycota</taxon>
        <taxon>Agaricomycotina</taxon>
        <taxon>Agaricomycetes</taxon>
        <taxon>Agaricomycetidae</taxon>
        <taxon>Agaricales</taxon>
        <taxon>Marasmiineae</taxon>
        <taxon>Physalacriaceae</taxon>
        <taxon>Armillaria</taxon>
    </lineage>
</organism>
<evidence type="ECO:0000256" key="1">
    <source>
        <dbReference type="SAM" id="MobiDB-lite"/>
    </source>
</evidence>
<protein>
    <submittedName>
        <fullName evidence="2">Uncharacterized protein</fullName>
    </submittedName>
</protein>
<gene>
    <name evidence="2" type="ORF">ARMGADRAFT_1085899</name>
</gene>